<dbReference type="InterPro" id="IPR004358">
    <property type="entry name" value="Sig_transdc_His_kin-like_C"/>
</dbReference>
<dbReference type="Gene3D" id="6.10.340.10">
    <property type="match status" value="1"/>
</dbReference>
<dbReference type="SUPFAM" id="SSF55874">
    <property type="entry name" value="ATPase domain of HSP90 chaperone/DNA topoisomerase II/histidine kinase"/>
    <property type="match status" value="1"/>
</dbReference>
<evidence type="ECO:0000256" key="2">
    <source>
        <dbReference type="ARBA" id="ARBA00004651"/>
    </source>
</evidence>
<feature type="domain" description="HAMP" evidence="16">
    <location>
        <begin position="332"/>
        <end position="384"/>
    </location>
</feature>
<keyword evidence="5" id="KW-0597">Phosphoprotein</keyword>
<dbReference type="Pfam" id="PF02518">
    <property type="entry name" value="HATPase_c"/>
    <property type="match status" value="1"/>
</dbReference>
<keyword evidence="6" id="KW-0808">Transferase</keyword>
<dbReference type="PROSITE" id="PS50885">
    <property type="entry name" value="HAMP"/>
    <property type="match status" value="1"/>
</dbReference>
<dbReference type="InterPro" id="IPR036097">
    <property type="entry name" value="HisK_dim/P_sf"/>
</dbReference>
<proteinExistence type="predicted"/>
<dbReference type="PANTHER" id="PTHR43065">
    <property type="entry name" value="SENSOR HISTIDINE KINASE"/>
    <property type="match status" value="1"/>
</dbReference>
<dbReference type="CDD" id="cd12913">
    <property type="entry name" value="PDC1_MCP_like"/>
    <property type="match status" value="1"/>
</dbReference>
<name>A0A383RCZ6_PAEAL</name>
<reference evidence="18" key="1">
    <citation type="submission" date="2018-08" db="EMBL/GenBank/DDBJ databases">
        <authorList>
            <person name="Chevrot R."/>
        </authorList>
    </citation>
    <scope>NUCLEOTIDE SEQUENCE [LARGE SCALE GENOMIC DNA]</scope>
</reference>
<dbReference type="SUPFAM" id="SSF158472">
    <property type="entry name" value="HAMP domain-like"/>
    <property type="match status" value="1"/>
</dbReference>
<dbReference type="GO" id="GO:0005524">
    <property type="term" value="F:ATP binding"/>
    <property type="evidence" value="ECO:0007669"/>
    <property type="project" value="UniProtKB-KW"/>
</dbReference>
<evidence type="ECO:0000313" key="18">
    <source>
        <dbReference type="Proteomes" id="UP000304148"/>
    </source>
</evidence>
<dbReference type="InterPro" id="IPR003661">
    <property type="entry name" value="HisK_dim/P_dom"/>
</dbReference>
<comment type="subcellular location">
    <subcellularLocation>
        <location evidence="2">Cell membrane</location>
        <topology evidence="2">Multi-pass membrane protein</topology>
    </subcellularLocation>
</comment>
<dbReference type="GO" id="GO:0005886">
    <property type="term" value="C:plasma membrane"/>
    <property type="evidence" value="ECO:0007669"/>
    <property type="project" value="UniProtKB-SubCell"/>
</dbReference>
<dbReference type="InterPro" id="IPR005467">
    <property type="entry name" value="His_kinase_dom"/>
</dbReference>
<accession>A0A383RCZ6</accession>
<dbReference type="SMART" id="SM00387">
    <property type="entry name" value="HATPase_c"/>
    <property type="match status" value="1"/>
</dbReference>
<evidence type="ECO:0000256" key="5">
    <source>
        <dbReference type="ARBA" id="ARBA00022553"/>
    </source>
</evidence>
<evidence type="ECO:0000256" key="1">
    <source>
        <dbReference type="ARBA" id="ARBA00000085"/>
    </source>
</evidence>
<dbReference type="RefSeq" id="WP_138186292.1">
    <property type="nucleotide sequence ID" value="NZ_LS992241.1"/>
</dbReference>
<evidence type="ECO:0000256" key="3">
    <source>
        <dbReference type="ARBA" id="ARBA00012438"/>
    </source>
</evidence>
<keyword evidence="8" id="KW-0547">Nucleotide-binding</keyword>
<keyword evidence="4" id="KW-1003">Cell membrane</keyword>
<dbReference type="Pfam" id="PF02743">
    <property type="entry name" value="dCache_1"/>
    <property type="match status" value="1"/>
</dbReference>
<dbReference type="Gene3D" id="3.30.450.20">
    <property type="entry name" value="PAS domain"/>
    <property type="match status" value="2"/>
</dbReference>
<dbReference type="PROSITE" id="PS50109">
    <property type="entry name" value="HIS_KIN"/>
    <property type="match status" value="1"/>
</dbReference>
<comment type="catalytic activity">
    <reaction evidence="1">
        <text>ATP + protein L-histidine = ADP + protein N-phospho-L-histidine.</text>
        <dbReference type="EC" id="2.7.13.3"/>
    </reaction>
</comment>
<dbReference type="SUPFAM" id="SSF103190">
    <property type="entry name" value="Sensory domain-like"/>
    <property type="match status" value="1"/>
</dbReference>
<keyword evidence="11 14" id="KW-1133">Transmembrane helix</keyword>
<dbReference type="Pfam" id="PF00512">
    <property type="entry name" value="HisKA"/>
    <property type="match status" value="1"/>
</dbReference>
<feature type="domain" description="Histidine kinase" evidence="15">
    <location>
        <begin position="404"/>
        <end position="608"/>
    </location>
</feature>
<dbReference type="AlphaFoldDB" id="A0A383RCZ6"/>
<evidence type="ECO:0000256" key="11">
    <source>
        <dbReference type="ARBA" id="ARBA00022989"/>
    </source>
</evidence>
<dbReference type="SMART" id="SM00304">
    <property type="entry name" value="HAMP"/>
    <property type="match status" value="1"/>
</dbReference>
<dbReference type="GO" id="GO:0000155">
    <property type="term" value="F:phosphorelay sensor kinase activity"/>
    <property type="evidence" value="ECO:0007669"/>
    <property type="project" value="InterPro"/>
</dbReference>
<dbReference type="SUPFAM" id="SSF47384">
    <property type="entry name" value="Homodimeric domain of signal transducing histidine kinase"/>
    <property type="match status" value="1"/>
</dbReference>
<dbReference type="PANTHER" id="PTHR43065:SF10">
    <property type="entry name" value="PEROXIDE STRESS-ACTIVATED HISTIDINE KINASE MAK3"/>
    <property type="match status" value="1"/>
</dbReference>
<evidence type="ECO:0000256" key="13">
    <source>
        <dbReference type="ARBA" id="ARBA00023136"/>
    </source>
</evidence>
<evidence type="ECO:0000256" key="6">
    <source>
        <dbReference type="ARBA" id="ARBA00022679"/>
    </source>
</evidence>
<evidence type="ECO:0000256" key="12">
    <source>
        <dbReference type="ARBA" id="ARBA00023012"/>
    </source>
</evidence>
<dbReference type="Proteomes" id="UP000304148">
    <property type="component" value="Chromosome"/>
</dbReference>
<dbReference type="InterPro" id="IPR033479">
    <property type="entry name" value="dCache_1"/>
</dbReference>
<keyword evidence="13 14" id="KW-0472">Membrane</keyword>
<dbReference type="EMBL" id="LS992241">
    <property type="protein sequence ID" value="SYX84354.1"/>
    <property type="molecule type" value="Genomic_DNA"/>
</dbReference>
<dbReference type="PRINTS" id="PR00344">
    <property type="entry name" value="BCTRLSENSOR"/>
</dbReference>
<dbReference type="Pfam" id="PF00672">
    <property type="entry name" value="HAMP"/>
    <property type="match status" value="1"/>
</dbReference>
<evidence type="ECO:0000256" key="8">
    <source>
        <dbReference type="ARBA" id="ARBA00022741"/>
    </source>
</evidence>
<dbReference type="CDD" id="cd06225">
    <property type="entry name" value="HAMP"/>
    <property type="match status" value="1"/>
</dbReference>
<dbReference type="EC" id="2.7.13.3" evidence="3"/>
<organism evidence="17 18">
    <name type="scientific">Paenibacillus alvei</name>
    <name type="common">Bacillus alvei</name>
    <dbReference type="NCBI Taxonomy" id="44250"/>
    <lineage>
        <taxon>Bacteria</taxon>
        <taxon>Bacillati</taxon>
        <taxon>Bacillota</taxon>
        <taxon>Bacilli</taxon>
        <taxon>Bacillales</taxon>
        <taxon>Paenibacillaceae</taxon>
        <taxon>Paenibacillus</taxon>
    </lineage>
</organism>
<dbReference type="InterPro" id="IPR029151">
    <property type="entry name" value="Sensor-like_sf"/>
</dbReference>
<gene>
    <name evidence="17" type="ORF">PBLR_12776</name>
</gene>
<feature type="transmembrane region" description="Helical" evidence="14">
    <location>
        <begin position="303"/>
        <end position="326"/>
    </location>
</feature>
<dbReference type="CDD" id="cd00082">
    <property type="entry name" value="HisKA"/>
    <property type="match status" value="1"/>
</dbReference>
<evidence type="ECO:0000256" key="4">
    <source>
        <dbReference type="ARBA" id="ARBA00022475"/>
    </source>
</evidence>
<dbReference type="Gene3D" id="3.30.565.10">
    <property type="entry name" value="Histidine kinase-like ATPase, C-terminal domain"/>
    <property type="match status" value="1"/>
</dbReference>
<evidence type="ECO:0000256" key="9">
    <source>
        <dbReference type="ARBA" id="ARBA00022777"/>
    </source>
</evidence>
<evidence type="ECO:0000256" key="10">
    <source>
        <dbReference type="ARBA" id="ARBA00022840"/>
    </source>
</evidence>
<evidence type="ECO:0000313" key="17">
    <source>
        <dbReference type="EMBL" id="SYX84354.1"/>
    </source>
</evidence>
<keyword evidence="7 14" id="KW-0812">Transmembrane</keyword>
<keyword evidence="10" id="KW-0067">ATP-binding</keyword>
<evidence type="ECO:0000259" key="15">
    <source>
        <dbReference type="PROSITE" id="PS50109"/>
    </source>
</evidence>
<evidence type="ECO:0000256" key="7">
    <source>
        <dbReference type="ARBA" id="ARBA00022692"/>
    </source>
</evidence>
<dbReference type="SMART" id="SM00388">
    <property type="entry name" value="HisKA"/>
    <property type="match status" value="1"/>
</dbReference>
<sequence length="613" mass="70155">MFRTIHSQLSARVVTTLVAALAIIFSFSYEAVRSIIETSMQNNYLNQVKMAAHDVEAAIRHHKRMVETYARVIQGIFDTSGRIKAEVNQLTEWYAFQPKDLVFGYWFTMQTGSKWKEKFTSWFGHDESGLLRNFYKQEHVDETLPQYRDDPRYDYYHGSVKKNGTYLTAPYIDPYVNLPMISISTPVYDSGGTLLGVAGVDIRFGDLKQLANKLSVHPSSKILLTSLQGDLMYDPDEERTIYDNIYTNLNEDTATLLRKVNDSNESVIIDDYRGNSMYIFSMPLEETNWRAIIMLPAGVISSVLLYVWVVTLITISLLIVVIYFLINWWIRRLIVTPLHQLVEASHRIAGGDYDVTVRIESNNEFCQLGSDMNRMSEALRQKAQMEQEMKRMSALQVVGEMAAALSHEIRNPLTTIKGFLQLLRNKPEHANEHVYFRTMMEEIERTNTIITEYLTLARHKFVQFRPHCLNEIVTQLYPLVQASASARCQDIRLDISPVPSIEMDEKEIKQLLHNLIRNGLEAMSENQVLTIRTRMIGDRVLLCIEDEGPGFPSEVLVRAGTPFVTTKEKGTGLGLSICYSIVERHEGELIIESVPGRTVITISLPLFRKKQEG</sequence>
<dbReference type="Gene3D" id="1.10.287.130">
    <property type="match status" value="1"/>
</dbReference>
<keyword evidence="12" id="KW-0902">Two-component regulatory system</keyword>
<dbReference type="InterPro" id="IPR003660">
    <property type="entry name" value="HAMP_dom"/>
</dbReference>
<evidence type="ECO:0000256" key="14">
    <source>
        <dbReference type="SAM" id="Phobius"/>
    </source>
</evidence>
<dbReference type="InterPro" id="IPR003594">
    <property type="entry name" value="HATPase_dom"/>
</dbReference>
<dbReference type="InterPro" id="IPR036890">
    <property type="entry name" value="HATPase_C_sf"/>
</dbReference>
<keyword evidence="9 17" id="KW-0418">Kinase</keyword>
<protein>
    <recommendedName>
        <fullName evidence="3">histidine kinase</fullName>
        <ecNumber evidence="3">2.7.13.3</ecNumber>
    </recommendedName>
</protein>
<evidence type="ECO:0000259" key="16">
    <source>
        <dbReference type="PROSITE" id="PS50885"/>
    </source>
</evidence>